<dbReference type="PANTHER" id="PTHR33164">
    <property type="entry name" value="TRANSCRIPTIONAL REGULATOR, MARR FAMILY"/>
    <property type="match status" value="1"/>
</dbReference>
<organism evidence="2 3">
    <name type="scientific">Maricaulis virginensis</name>
    <dbReference type="NCBI Taxonomy" id="144022"/>
    <lineage>
        <taxon>Bacteria</taxon>
        <taxon>Pseudomonadati</taxon>
        <taxon>Pseudomonadota</taxon>
        <taxon>Alphaproteobacteria</taxon>
        <taxon>Maricaulales</taxon>
        <taxon>Maricaulaceae</taxon>
        <taxon>Maricaulis</taxon>
    </lineage>
</organism>
<name>A0A9W6IHV5_9PROT</name>
<dbReference type="GO" id="GO:0003700">
    <property type="term" value="F:DNA-binding transcription factor activity"/>
    <property type="evidence" value="ECO:0007669"/>
    <property type="project" value="InterPro"/>
</dbReference>
<dbReference type="SUPFAM" id="SSF46785">
    <property type="entry name" value="Winged helix' DNA-binding domain"/>
    <property type="match status" value="1"/>
</dbReference>
<dbReference type="Pfam" id="PF12802">
    <property type="entry name" value="MarR_2"/>
    <property type="match status" value="1"/>
</dbReference>
<evidence type="ECO:0000259" key="1">
    <source>
        <dbReference type="SMART" id="SM00347"/>
    </source>
</evidence>
<dbReference type="AlphaFoldDB" id="A0A9W6IHV5"/>
<reference evidence="2" key="2">
    <citation type="submission" date="2023-01" db="EMBL/GenBank/DDBJ databases">
        <authorList>
            <person name="Sun Q."/>
            <person name="Evtushenko L."/>
        </authorList>
    </citation>
    <scope>NUCLEOTIDE SEQUENCE</scope>
    <source>
        <strain evidence="2">VKM B-1513</strain>
    </source>
</reference>
<protein>
    <recommendedName>
        <fullName evidence="1">HTH marR-type domain-containing protein</fullName>
    </recommendedName>
</protein>
<dbReference type="RefSeq" id="WP_271184954.1">
    <property type="nucleotide sequence ID" value="NZ_BSFE01000001.1"/>
</dbReference>
<comment type="caution">
    <text evidence="2">The sequence shown here is derived from an EMBL/GenBank/DDBJ whole genome shotgun (WGS) entry which is preliminary data.</text>
</comment>
<feature type="domain" description="HTH marR-type" evidence="1">
    <location>
        <begin position="39"/>
        <end position="139"/>
    </location>
</feature>
<dbReference type="InterPro" id="IPR039422">
    <property type="entry name" value="MarR/SlyA-like"/>
</dbReference>
<dbReference type="InterPro" id="IPR036388">
    <property type="entry name" value="WH-like_DNA-bd_sf"/>
</dbReference>
<evidence type="ECO:0000313" key="3">
    <source>
        <dbReference type="Proteomes" id="UP001143486"/>
    </source>
</evidence>
<dbReference type="CDD" id="cd00090">
    <property type="entry name" value="HTH_ARSR"/>
    <property type="match status" value="1"/>
</dbReference>
<keyword evidence="3" id="KW-1185">Reference proteome</keyword>
<gene>
    <name evidence="2" type="ORF">GCM10017621_00610</name>
</gene>
<evidence type="ECO:0000313" key="2">
    <source>
        <dbReference type="EMBL" id="GLK50553.1"/>
    </source>
</evidence>
<dbReference type="GO" id="GO:0006950">
    <property type="term" value="P:response to stress"/>
    <property type="evidence" value="ECO:0007669"/>
    <property type="project" value="TreeGrafter"/>
</dbReference>
<dbReference type="EMBL" id="BSFE01000001">
    <property type="protein sequence ID" value="GLK50553.1"/>
    <property type="molecule type" value="Genomic_DNA"/>
</dbReference>
<dbReference type="Proteomes" id="UP001143486">
    <property type="component" value="Unassembled WGS sequence"/>
</dbReference>
<dbReference type="Gene3D" id="1.10.10.10">
    <property type="entry name" value="Winged helix-like DNA-binding domain superfamily/Winged helix DNA-binding domain"/>
    <property type="match status" value="1"/>
</dbReference>
<dbReference type="InterPro" id="IPR036390">
    <property type="entry name" value="WH_DNA-bd_sf"/>
</dbReference>
<dbReference type="InterPro" id="IPR000835">
    <property type="entry name" value="HTH_MarR-typ"/>
</dbReference>
<dbReference type="PANTHER" id="PTHR33164:SF43">
    <property type="entry name" value="HTH-TYPE TRANSCRIPTIONAL REPRESSOR YETL"/>
    <property type="match status" value="1"/>
</dbReference>
<dbReference type="SMART" id="SM00347">
    <property type="entry name" value="HTH_MARR"/>
    <property type="match status" value="1"/>
</dbReference>
<dbReference type="InterPro" id="IPR011991">
    <property type="entry name" value="ArsR-like_HTH"/>
</dbReference>
<reference evidence="2" key="1">
    <citation type="journal article" date="2014" name="Int. J. Syst. Evol. Microbiol.">
        <title>Complete genome sequence of Corynebacterium casei LMG S-19264T (=DSM 44701T), isolated from a smear-ripened cheese.</title>
        <authorList>
            <consortium name="US DOE Joint Genome Institute (JGI-PGF)"/>
            <person name="Walter F."/>
            <person name="Albersmeier A."/>
            <person name="Kalinowski J."/>
            <person name="Ruckert C."/>
        </authorList>
    </citation>
    <scope>NUCLEOTIDE SEQUENCE</scope>
    <source>
        <strain evidence="2">VKM B-1513</strain>
    </source>
</reference>
<sequence length="165" mass="18062">MTDVEESGLNGLIHGEMAPGFIGLLLGRIVDRLVEEGVPPAREAGITAPPRTFSMIMLLARASQTVTELAQRLGVTHAAIIKTERTLEKLGLVERGQDHGDARRKPLCLTAQGRAEAARIADFMARVNRVYAGLFEEIGVDLFAAARAFDAALDREGFAERYRRF</sequence>
<proteinExistence type="predicted"/>
<accession>A0A9W6IHV5</accession>